<comment type="cofactor">
    <cofactor evidence="13">
        <name>Zn(2+)</name>
        <dbReference type="ChEBI" id="CHEBI:29105"/>
    </cofactor>
    <text evidence="13">Binds 1 zinc ion per subunit.</text>
</comment>
<dbReference type="Proteomes" id="UP000551327">
    <property type="component" value="Unassembled WGS sequence"/>
</dbReference>
<feature type="binding site" evidence="13">
    <location>
        <position position="82"/>
    </location>
    <ligand>
        <name>Zn(2+)</name>
        <dbReference type="ChEBI" id="CHEBI:29105"/>
    </ligand>
</feature>
<dbReference type="EMBL" id="JACLAX010000004">
    <property type="protein sequence ID" value="MBC2668659.1"/>
    <property type="molecule type" value="Genomic_DNA"/>
</dbReference>
<dbReference type="InterPro" id="IPR014048">
    <property type="entry name" value="MethylDNA_cys_MeTrfase_DNA-bd"/>
</dbReference>
<keyword evidence="9" id="KW-0804">Transcription</keyword>
<evidence type="ECO:0000256" key="1">
    <source>
        <dbReference type="ARBA" id="ARBA00001286"/>
    </source>
</evidence>
<evidence type="ECO:0000313" key="16">
    <source>
        <dbReference type="Proteomes" id="UP000551327"/>
    </source>
</evidence>
<keyword evidence="7" id="KW-0805">Transcription regulation</keyword>
<dbReference type="InterPro" id="IPR036388">
    <property type="entry name" value="WH-like_DNA-bd_sf"/>
</dbReference>
<keyword evidence="13" id="KW-0479">Metal-binding</keyword>
<dbReference type="PROSITE" id="PS00374">
    <property type="entry name" value="MGMT"/>
    <property type="match status" value="1"/>
</dbReference>
<keyword evidence="5 15" id="KW-0808">Transferase</keyword>
<dbReference type="InterPro" id="IPR035451">
    <property type="entry name" value="Ada-like_dom_sf"/>
</dbReference>
<sequence length="357" mass="37524">MTSATVPVTAGPKSDVPGSEEAWRAVLARDRRYDGRFVTGVFSTGIYCRPSCAARHPARANVGFFADGRAARAAGLRPCLRCLPDDVARDEAAVAAALATLRAAETAPPLAQLAAAAGYSPAHFQRVFSRLVGLSPAAYVRSLRRERALAALAGADRVTDAIYDSGYSAPSRFYAASEGRMGMSPSAWRDGGRGVTIRWAVVTTTLGPMLVAATDKGICRLAFTEPADDLRTRFPHAELAPADPAFTALLAEVVAAVEQPGRPSAHIPLDVQGTAFQERVWAALRQIPAGETRSYAEIAAAAGHPAAVRAAGSANGANAVAVLIPCHRVVRADGSLGGYAWGPAIKQELLRRERMAN</sequence>
<dbReference type="GO" id="GO:0003908">
    <property type="term" value="F:methylated-DNA-[protein]-cysteine S-methyltransferase activity"/>
    <property type="evidence" value="ECO:0007669"/>
    <property type="project" value="UniProtKB-EC"/>
</dbReference>
<feature type="binding site" evidence="13">
    <location>
        <position position="52"/>
    </location>
    <ligand>
        <name>Zn(2+)</name>
        <dbReference type="ChEBI" id="CHEBI:29105"/>
    </ligand>
</feature>
<dbReference type="SUPFAM" id="SSF46689">
    <property type="entry name" value="Homeodomain-like"/>
    <property type="match status" value="1"/>
</dbReference>
<dbReference type="Gene3D" id="3.40.10.10">
    <property type="entry name" value="DNA Methylphosphotriester Repair Domain"/>
    <property type="match status" value="1"/>
</dbReference>
<keyword evidence="6" id="KW-0227">DNA damage</keyword>
<keyword evidence="10" id="KW-0234">DNA repair</keyword>
<dbReference type="GO" id="GO:0043565">
    <property type="term" value="F:sequence-specific DNA binding"/>
    <property type="evidence" value="ECO:0007669"/>
    <property type="project" value="InterPro"/>
</dbReference>
<dbReference type="Gene3D" id="1.10.10.60">
    <property type="entry name" value="Homeodomain-like"/>
    <property type="match status" value="2"/>
</dbReference>
<dbReference type="Pfam" id="PF02870">
    <property type="entry name" value="Methyltransf_1N"/>
    <property type="match status" value="1"/>
</dbReference>
<dbReference type="PANTHER" id="PTHR10815">
    <property type="entry name" value="METHYLATED-DNA--PROTEIN-CYSTEINE METHYLTRANSFERASE"/>
    <property type="match status" value="1"/>
</dbReference>
<comment type="similarity">
    <text evidence="2">Belongs to the MGMT family.</text>
</comment>
<feature type="binding site" evidence="13">
    <location>
        <position position="79"/>
    </location>
    <ligand>
        <name>Zn(2+)</name>
        <dbReference type="ChEBI" id="CHEBI:29105"/>
    </ligand>
</feature>
<keyword evidence="16" id="KW-1185">Reference proteome</keyword>
<organism evidence="15 16">
    <name type="scientific">Novosphingobium piscinae</name>
    <dbReference type="NCBI Taxonomy" id="1507448"/>
    <lineage>
        <taxon>Bacteria</taxon>
        <taxon>Pseudomonadati</taxon>
        <taxon>Pseudomonadota</taxon>
        <taxon>Alphaproteobacteria</taxon>
        <taxon>Sphingomonadales</taxon>
        <taxon>Sphingomonadaceae</taxon>
        <taxon>Novosphingobium</taxon>
    </lineage>
</organism>
<dbReference type="PANTHER" id="PTHR10815:SF14">
    <property type="entry name" value="BIFUNCTIONAL TRANSCRIPTIONAL ACTIVATOR_DNA REPAIR ENZYME ADA"/>
    <property type="match status" value="1"/>
</dbReference>
<dbReference type="PIRSF" id="PIRSF000409">
    <property type="entry name" value="Ada"/>
    <property type="match status" value="1"/>
</dbReference>
<dbReference type="Pfam" id="PF02805">
    <property type="entry name" value="Ada_Zn_binding"/>
    <property type="match status" value="1"/>
</dbReference>
<dbReference type="EC" id="2.1.1.63" evidence="3"/>
<evidence type="ECO:0000256" key="4">
    <source>
        <dbReference type="ARBA" id="ARBA00022603"/>
    </source>
</evidence>
<dbReference type="CDD" id="cd06445">
    <property type="entry name" value="ATase"/>
    <property type="match status" value="1"/>
</dbReference>
<protein>
    <recommendedName>
        <fullName evidence="3">methylated-DNA--[protein]-cysteine S-methyltransferase</fullName>
        <ecNumber evidence="3">2.1.1.63</ecNumber>
    </recommendedName>
</protein>
<keyword evidence="8" id="KW-0010">Activator</keyword>
<evidence type="ECO:0000256" key="13">
    <source>
        <dbReference type="PIRSR" id="PIRSR000409-3"/>
    </source>
</evidence>
<evidence type="ECO:0000313" key="15">
    <source>
        <dbReference type="EMBL" id="MBC2668659.1"/>
    </source>
</evidence>
<keyword evidence="4 15" id="KW-0489">Methyltransferase</keyword>
<evidence type="ECO:0000256" key="3">
    <source>
        <dbReference type="ARBA" id="ARBA00011918"/>
    </source>
</evidence>
<dbReference type="InterPro" id="IPR018060">
    <property type="entry name" value="HTH_AraC"/>
</dbReference>
<dbReference type="NCBIfam" id="TIGR00589">
    <property type="entry name" value="ogt"/>
    <property type="match status" value="1"/>
</dbReference>
<dbReference type="InterPro" id="IPR016221">
    <property type="entry name" value="Bifunct_regulatory_prot_Ada"/>
</dbReference>
<dbReference type="InterPro" id="IPR008332">
    <property type="entry name" value="MethylG_MeTrfase_N"/>
</dbReference>
<comment type="catalytic activity">
    <reaction evidence="1">
        <text>a 4-O-methyl-thymidine in DNA + L-cysteinyl-[protein] = a thymidine in DNA + S-methyl-L-cysteinyl-[protein]</text>
        <dbReference type="Rhea" id="RHEA:53428"/>
        <dbReference type="Rhea" id="RHEA-COMP:10131"/>
        <dbReference type="Rhea" id="RHEA-COMP:10132"/>
        <dbReference type="Rhea" id="RHEA-COMP:13555"/>
        <dbReference type="Rhea" id="RHEA-COMP:13556"/>
        <dbReference type="ChEBI" id="CHEBI:29950"/>
        <dbReference type="ChEBI" id="CHEBI:82612"/>
        <dbReference type="ChEBI" id="CHEBI:137386"/>
        <dbReference type="ChEBI" id="CHEBI:137387"/>
        <dbReference type="EC" id="2.1.1.63"/>
    </reaction>
</comment>
<evidence type="ECO:0000256" key="8">
    <source>
        <dbReference type="ARBA" id="ARBA00023159"/>
    </source>
</evidence>
<dbReference type="GO" id="GO:0006281">
    <property type="term" value="P:DNA repair"/>
    <property type="evidence" value="ECO:0007669"/>
    <property type="project" value="UniProtKB-KW"/>
</dbReference>
<evidence type="ECO:0000259" key="14">
    <source>
        <dbReference type="PROSITE" id="PS01124"/>
    </source>
</evidence>
<feature type="domain" description="HTH araC/xylS-type" evidence="14">
    <location>
        <begin position="110"/>
        <end position="191"/>
    </location>
</feature>
<dbReference type="SUPFAM" id="SSF57884">
    <property type="entry name" value="Ada DNA repair protein, N-terminal domain (N-Ada 10)"/>
    <property type="match status" value="1"/>
</dbReference>
<dbReference type="FunFam" id="1.10.10.10:FF:000214">
    <property type="entry name" value="Methylated-DNA--protein-cysteine methyltransferase"/>
    <property type="match status" value="1"/>
</dbReference>
<keyword evidence="13" id="KW-0862">Zinc</keyword>
<gene>
    <name evidence="15" type="ORF">H7F53_05860</name>
</gene>
<dbReference type="Gene3D" id="3.30.160.70">
    <property type="entry name" value="Methylated DNA-protein cysteine methyltransferase domain"/>
    <property type="match status" value="1"/>
</dbReference>
<dbReference type="Pfam" id="PF01035">
    <property type="entry name" value="DNA_binding_1"/>
    <property type="match status" value="1"/>
</dbReference>
<dbReference type="GO" id="GO:0003700">
    <property type="term" value="F:DNA-binding transcription factor activity"/>
    <property type="evidence" value="ECO:0007669"/>
    <property type="project" value="InterPro"/>
</dbReference>
<dbReference type="InterPro" id="IPR001497">
    <property type="entry name" value="MethylDNA_cys_MeTrfase_AS"/>
</dbReference>
<evidence type="ECO:0000256" key="2">
    <source>
        <dbReference type="ARBA" id="ARBA00008711"/>
    </source>
</evidence>
<accession>A0A7X1FX83</accession>
<dbReference type="SUPFAM" id="SSF46767">
    <property type="entry name" value="Methylated DNA-protein cysteine methyltransferase, C-terminal domain"/>
    <property type="match status" value="1"/>
</dbReference>
<evidence type="ECO:0000256" key="6">
    <source>
        <dbReference type="ARBA" id="ARBA00022763"/>
    </source>
</evidence>
<dbReference type="InterPro" id="IPR004026">
    <property type="entry name" value="Ada_DNA_repair_Zn-bd"/>
</dbReference>
<feature type="active site" description="Nucleophile; methyl group acceptor from methylphosphotriester" evidence="12">
    <location>
        <position position="48"/>
    </location>
</feature>
<comment type="caution">
    <text evidence="15">The sequence shown here is derived from an EMBL/GenBank/DDBJ whole genome shotgun (WGS) entry which is preliminary data.</text>
</comment>
<dbReference type="RefSeq" id="WP_185678540.1">
    <property type="nucleotide sequence ID" value="NZ_JACLAX010000004.1"/>
</dbReference>
<dbReference type="InterPro" id="IPR009057">
    <property type="entry name" value="Homeodomain-like_sf"/>
</dbReference>
<reference evidence="15 16" key="1">
    <citation type="submission" date="2020-08" db="EMBL/GenBank/DDBJ databases">
        <title>The genome sequence of type strain Novosphingobium piscinae KCTC 42194.</title>
        <authorList>
            <person name="Liu Y."/>
        </authorList>
    </citation>
    <scope>NUCLEOTIDE SEQUENCE [LARGE SCALE GENOMIC DNA]</scope>
    <source>
        <strain evidence="15 16">KCTC 42194</strain>
    </source>
</reference>
<evidence type="ECO:0000256" key="5">
    <source>
        <dbReference type="ARBA" id="ARBA00022679"/>
    </source>
</evidence>
<proteinExistence type="inferred from homology"/>
<dbReference type="InterPro" id="IPR036217">
    <property type="entry name" value="MethylDNA_cys_MeTrfase_DNAb"/>
</dbReference>
<evidence type="ECO:0000256" key="7">
    <source>
        <dbReference type="ARBA" id="ARBA00023015"/>
    </source>
</evidence>
<name>A0A7X1FX83_9SPHN</name>
<dbReference type="InterPro" id="IPR036631">
    <property type="entry name" value="MGMT_N_sf"/>
</dbReference>
<feature type="active site" description="Nucleophile; methyl group acceptor from either O6-methylguanine or O4-methylthymine" evidence="12">
    <location>
        <position position="326"/>
    </location>
</feature>
<dbReference type="SUPFAM" id="SSF53155">
    <property type="entry name" value="Methylated DNA-protein cysteine methyltransferase domain"/>
    <property type="match status" value="1"/>
</dbReference>
<dbReference type="GO" id="GO:0032259">
    <property type="term" value="P:methylation"/>
    <property type="evidence" value="ECO:0007669"/>
    <property type="project" value="UniProtKB-KW"/>
</dbReference>
<dbReference type="Gene3D" id="1.10.10.10">
    <property type="entry name" value="Winged helix-like DNA-binding domain superfamily/Winged helix DNA-binding domain"/>
    <property type="match status" value="1"/>
</dbReference>
<comment type="catalytic activity">
    <reaction evidence="11">
        <text>a 6-O-methyl-2'-deoxyguanosine in DNA + L-cysteinyl-[protein] = S-methyl-L-cysteinyl-[protein] + a 2'-deoxyguanosine in DNA</text>
        <dbReference type="Rhea" id="RHEA:24000"/>
        <dbReference type="Rhea" id="RHEA-COMP:10131"/>
        <dbReference type="Rhea" id="RHEA-COMP:10132"/>
        <dbReference type="Rhea" id="RHEA-COMP:11367"/>
        <dbReference type="Rhea" id="RHEA-COMP:11368"/>
        <dbReference type="ChEBI" id="CHEBI:29950"/>
        <dbReference type="ChEBI" id="CHEBI:82612"/>
        <dbReference type="ChEBI" id="CHEBI:85445"/>
        <dbReference type="ChEBI" id="CHEBI:85448"/>
        <dbReference type="EC" id="2.1.1.63"/>
    </reaction>
</comment>
<evidence type="ECO:0000256" key="12">
    <source>
        <dbReference type="PIRSR" id="PIRSR000409-1"/>
    </source>
</evidence>
<dbReference type="SMART" id="SM00342">
    <property type="entry name" value="HTH_ARAC"/>
    <property type="match status" value="1"/>
</dbReference>
<feature type="binding site" evidence="13">
    <location>
        <position position="48"/>
    </location>
    <ligand>
        <name>Zn(2+)</name>
        <dbReference type="ChEBI" id="CHEBI:29105"/>
    </ligand>
</feature>
<evidence type="ECO:0000256" key="10">
    <source>
        <dbReference type="ARBA" id="ARBA00023204"/>
    </source>
</evidence>
<evidence type="ECO:0000256" key="11">
    <source>
        <dbReference type="ARBA" id="ARBA00049348"/>
    </source>
</evidence>
<evidence type="ECO:0000256" key="9">
    <source>
        <dbReference type="ARBA" id="ARBA00023163"/>
    </source>
</evidence>
<dbReference type="Pfam" id="PF12833">
    <property type="entry name" value="HTH_18"/>
    <property type="match status" value="1"/>
</dbReference>
<dbReference type="GO" id="GO:0008270">
    <property type="term" value="F:zinc ion binding"/>
    <property type="evidence" value="ECO:0007669"/>
    <property type="project" value="InterPro"/>
</dbReference>
<dbReference type="AlphaFoldDB" id="A0A7X1FX83"/>
<dbReference type="PROSITE" id="PS01124">
    <property type="entry name" value="HTH_ARAC_FAMILY_2"/>
    <property type="match status" value="1"/>
</dbReference>